<gene>
    <name evidence="2" type="ORF">myaer102_09450</name>
</gene>
<dbReference type="KEGG" id="mvz:myaer102_09450"/>
<dbReference type="RefSeq" id="WP_012266310.1">
    <property type="nucleotide sequence ID" value="NZ_AP019314.1"/>
</dbReference>
<dbReference type="InterPro" id="IPR001387">
    <property type="entry name" value="Cro/C1-type_HTH"/>
</dbReference>
<protein>
    <recommendedName>
        <fullName evidence="1">HTH cro/C1-type domain-containing protein</fullName>
    </recommendedName>
</protein>
<dbReference type="SMART" id="SM00530">
    <property type="entry name" value="HTH_XRE"/>
    <property type="match status" value="1"/>
</dbReference>
<organism evidence="2 3">
    <name type="scientific">Microcystis viridis NIES-102</name>
    <dbReference type="NCBI Taxonomy" id="213615"/>
    <lineage>
        <taxon>Bacteria</taxon>
        <taxon>Bacillati</taxon>
        <taxon>Cyanobacteriota</taxon>
        <taxon>Cyanophyceae</taxon>
        <taxon>Oscillatoriophycideae</taxon>
        <taxon>Chroococcales</taxon>
        <taxon>Microcystaceae</taxon>
        <taxon>Microcystis</taxon>
    </lineage>
</organism>
<dbReference type="InterPro" id="IPR010982">
    <property type="entry name" value="Lambda_DNA-bd_dom_sf"/>
</dbReference>
<dbReference type="SUPFAM" id="SSF47413">
    <property type="entry name" value="lambda repressor-like DNA-binding domains"/>
    <property type="match status" value="1"/>
</dbReference>
<dbReference type="AlphaFoldDB" id="A0A3G9JS41"/>
<reference evidence="2 3" key="1">
    <citation type="submission" date="2018-11" db="EMBL/GenBank/DDBJ databases">
        <title>Complete genome sequence of Microcystis aeruginosa NIES-102.</title>
        <authorList>
            <person name="Yamaguchi H."/>
            <person name="Suzuki S."/>
            <person name="Kawachi M."/>
        </authorList>
    </citation>
    <scope>NUCLEOTIDE SEQUENCE [LARGE SCALE GENOMIC DNA]</scope>
    <source>
        <strain evidence="2 3">NIES-102</strain>
    </source>
</reference>
<accession>A0A3G9JS41</accession>
<dbReference type="CDD" id="cd00093">
    <property type="entry name" value="HTH_XRE"/>
    <property type="match status" value="1"/>
</dbReference>
<dbReference type="Gene3D" id="1.10.260.40">
    <property type="entry name" value="lambda repressor-like DNA-binding domains"/>
    <property type="match status" value="1"/>
</dbReference>
<evidence type="ECO:0000259" key="1">
    <source>
        <dbReference type="PROSITE" id="PS50943"/>
    </source>
</evidence>
<dbReference type="GO" id="GO:0003677">
    <property type="term" value="F:DNA binding"/>
    <property type="evidence" value="ECO:0007669"/>
    <property type="project" value="InterPro"/>
</dbReference>
<name>A0A3G9JS41_MICVR</name>
<evidence type="ECO:0000313" key="3">
    <source>
        <dbReference type="Proteomes" id="UP000278152"/>
    </source>
</evidence>
<feature type="domain" description="HTH cro/C1-type" evidence="1">
    <location>
        <begin position="43"/>
        <end position="83"/>
    </location>
</feature>
<evidence type="ECO:0000313" key="2">
    <source>
        <dbReference type="EMBL" id="BBH38447.1"/>
    </source>
</evidence>
<proteinExistence type="predicted"/>
<sequence length="113" mass="12485">MDLAKRQLLEAAGWKVGTVEEFLELTPVESELIELKLALGRKLKEIRKSQNISQKELAKRMESSQSRVAKIESGDSSVSLDLITRALCLSGVTRRQIAEAIISSDVSSEDDLV</sequence>
<dbReference type="Proteomes" id="UP000278152">
    <property type="component" value="Chromosome"/>
</dbReference>
<dbReference type="Pfam" id="PF01381">
    <property type="entry name" value="HTH_3"/>
    <property type="match status" value="1"/>
</dbReference>
<dbReference type="PROSITE" id="PS50943">
    <property type="entry name" value="HTH_CROC1"/>
    <property type="match status" value="1"/>
</dbReference>
<dbReference type="EMBL" id="AP019314">
    <property type="protein sequence ID" value="BBH38447.1"/>
    <property type="molecule type" value="Genomic_DNA"/>
</dbReference>